<dbReference type="RefSeq" id="WP_146798982.1">
    <property type="nucleotide sequence ID" value="NZ_VOLP01000008.1"/>
</dbReference>
<dbReference type="Proteomes" id="UP000321917">
    <property type="component" value="Unassembled WGS sequence"/>
</dbReference>
<keyword evidence="1" id="KW-0732">Signal</keyword>
<protein>
    <recommendedName>
        <fullName evidence="6">Porin</fullName>
    </recommendedName>
</protein>
<accession>A0A5C6QP40</accession>
<evidence type="ECO:0000313" key="2">
    <source>
        <dbReference type="EMBL" id="TWX61079.1"/>
    </source>
</evidence>
<dbReference type="AlphaFoldDB" id="A0A5C6QP40"/>
<evidence type="ECO:0000313" key="5">
    <source>
        <dbReference type="Proteomes" id="UP000321917"/>
    </source>
</evidence>
<feature type="chain" id="PRO_5022748784" description="Porin" evidence="1">
    <location>
        <begin position="25"/>
        <end position="396"/>
    </location>
</feature>
<sequence>MKKVLLQSAVTAAISMSLMTTVNAQDNSSLDIGRLAIAGYGDVTYISQPSMKDEEGNDVQNNVVARFVPIFLFQMSEKIHIEAEIEFSTNAEGETETELEYANMHYFFNNNTIITAGNFLLPFGQFGANLHPSWINKAVSNPGLYGGHGGNGSLGGITSILGDTGISIANIWDLGDVGRIFTNFYTVSGPRQEEGNHGGGVEMEAKKGDNNGSMAFGGRVAYAFLPEWEIGVSYYTGEYSDDGDLNYSAYNIDFNWIGSYASVRGEIFGSSAETEGETEPKVEGEHGEEWVKDFDKNGWYIQGTWQARQLGKAWLNPVEFVVRYSDIKSDFDGSIGHDFEEDAGKIGSRMYYGVNYWLEPSAVLKLGAESTSIDNEGAGHGGIVDDRVFLQLAFGF</sequence>
<feature type="signal peptide" evidence="1">
    <location>
        <begin position="1"/>
        <end position="24"/>
    </location>
</feature>
<gene>
    <name evidence="2" type="ORF">ESZ26_06760</name>
    <name evidence="3" type="ORF">ESZ27_04250</name>
</gene>
<dbReference type="EMBL" id="VOLR01000007">
    <property type="protein sequence ID" value="TWX61079.1"/>
    <property type="molecule type" value="Genomic_DNA"/>
</dbReference>
<evidence type="ECO:0000313" key="4">
    <source>
        <dbReference type="Proteomes" id="UP000321525"/>
    </source>
</evidence>
<dbReference type="Proteomes" id="UP000321525">
    <property type="component" value="Unassembled WGS sequence"/>
</dbReference>
<dbReference type="InterPro" id="IPR023614">
    <property type="entry name" value="Porin_dom_sf"/>
</dbReference>
<organism evidence="3 5">
    <name type="scientific">Colwellia hornerae</name>
    <dbReference type="NCBI Taxonomy" id="89402"/>
    <lineage>
        <taxon>Bacteria</taxon>
        <taxon>Pseudomonadati</taxon>
        <taxon>Pseudomonadota</taxon>
        <taxon>Gammaproteobacteria</taxon>
        <taxon>Alteromonadales</taxon>
        <taxon>Colwelliaceae</taxon>
        <taxon>Colwellia</taxon>
    </lineage>
</organism>
<dbReference type="OrthoDB" id="106501at2"/>
<dbReference type="Gene3D" id="2.40.160.10">
    <property type="entry name" value="Porin"/>
    <property type="match status" value="1"/>
</dbReference>
<evidence type="ECO:0000256" key="1">
    <source>
        <dbReference type="SAM" id="SignalP"/>
    </source>
</evidence>
<dbReference type="SUPFAM" id="SSF56935">
    <property type="entry name" value="Porins"/>
    <property type="match status" value="1"/>
</dbReference>
<evidence type="ECO:0008006" key="6">
    <source>
        <dbReference type="Google" id="ProtNLM"/>
    </source>
</evidence>
<name>A0A5C6QP40_9GAMM</name>
<evidence type="ECO:0000313" key="3">
    <source>
        <dbReference type="EMBL" id="TWX70332.1"/>
    </source>
</evidence>
<keyword evidence="4" id="KW-1185">Reference proteome</keyword>
<proteinExistence type="predicted"/>
<comment type="caution">
    <text evidence="3">The sequence shown here is derived from an EMBL/GenBank/DDBJ whole genome shotgun (WGS) entry which is preliminary data.</text>
</comment>
<reference evidence="3 5" key="1">
    <citation type="submission" date="2019-07" db="EMBL/GenBank/DDBJ databases">
        <title>Genomes of sea-ice associated Colwellia species.</title>
        <authorList>
            <person name="Bowman J.P."/>
        </authorList>
    </citation>
    <scope>NUCLEOTIDE SEQUENCE [LARGE SCALE GENOMIC DNA]</scope>
    <source>
        <strain evidence="2 4">ACAM 607</strain>
        <strain evidence="3 5">IC036</strain>
    </source>
</reference>
<dbReference type="EMBL" id="VOLQ01000005">
    <property type="protein sequence ID" value="TWX70332.1"/>
    <property type="molecule type" value="Genomic_DNA"/>
</dbReference>